<name>A0ACB6FXH8_9PLEO</name>
<reference evidence="1 2" key="1">
    <citation type="journal article" date="2019" name="bioRxiv">
        <title>Genomics, evolutionary history and diagnostics of the Alternaria alternata species group including apple and Asian pear pathotypes.</title>
        <authorList>
            <person name="Armitage A.D."/>
            <person name="Cockerton H.M."/>
            <person name="Sreenivasaprasad S."/>
            <person name="Woodhall J.W."/>
            <person name="Lane C.R."/>
            <person name="Harrison R.J."/>
            <person name="Clarkson J.P."/>
        </authorList>
    </citation>
    <scope>NUCLEOTIDE SEQUENCE [LARGE SCALE GENOMIC DNA]</scope>
    <source>
        <strain evidence="1 2">FERA 650</strain>
    </source>
</reference>
<proteinExistence type="predicted"/>
<evidence type="ECO:0000313" key="1">
    <source>
        <dbReference type="EMBL" id="KAB2109045.1"/>
    </source>
</evidence>
<sequence length="272" mass="30952">MQQVKTVEETDIPNRLVFEAIKTVVLDRATPSWIQDVDLETQAEHEDAILPTGINLVRCSRLYLNTRSNERGSLPGTYRLRDHQLLQIKLWPADEAMLNILHKAGTSVRELHMHWIYDVGTIVPGDQLVVRSKTLDKWVGRLERVKATVRSEPSKTFAGRMATDLVERTAKRLVGEKGKVETSMRWKEKDIEDDEGFKKDECKMQTRSHSHCSLSRPSHAEDMLESADLVTLVPKSSPNLLLDLPSEIRDEIYKYAFGDAARSFVVSKEISA</sequence>
<protein>
    <submittedName>
        <fullName evidence="1">Uncharacterized protein</fullName>
    </submittedName>
</protein>
<dbReference type="Proteomes" id="UP000293547">
    <property type="component" value="Unassembled WGS sequence"/>
</dbReference>
<comment type="caution">
    <text evidence="1">The sequence shown here is derived from an EMBL/GenBank/DDBJ whole genome shotgun (WGS) entry which is preliminary data.</text>
</comment>
<accession>A0ACB6FXH8</accession>
<dbReference type="EMBL" id="PDWZ02000002">
    <property type="protein sequence ID" value="KAB2109045.1"/>
    <property type="molecule type" value="Genomic_DNA"/>
</dbReference>
<organism evidence="1 2">
    <name type="scientific">Alternaria gaisen</name>
    <dbReference type="NCBI Taxonomy" id="167740"/>
    <lineage>
        <taxon>Eukaryota</taxon>
        <taxon>Fungi</taxon>
        <taxon>Dikarya</taxon>
        <taxon>Ascomycota</taxon>
        <taxon>Pezizomycotina</taxon>
        <taxon>Dothideomycetes</taxon>
        <taxon>Pleosporomycetidae</taxon>
        <taxon>Pleosporales</taxon>
        <taxon>Pleosporineae</taxon>
        <taxon>Pleosporaceae</taxon>
        <taxon>Alternaria</taxon>
        <taxon>Alternaria sect. Alternaria</taxon>
    </lineage>
</organism>
<evidence type="ECO:0000313" key="2">
    <source>
        <dbReference type="Proteomes" id="UP000293547"/>
    </source>
</evidence>
<gene>
    <name evidence="1" type="ORF">AG0111_0g3481</name>
</gene>
<keyword evidence="2" id="KW-1185">Reference proteome</keyword>